<reference evidence="1 2" key="1">
    <citation type="journal article" date="2019" name="Int. J. Syst. Evol. Microbiol.">
        <title>The Global Catalogue of Microorganisms (GCM) 10K type strain sequencing project: providing services to taxonomists for standard genome sequencing and annotation.</title>
        <authorList>
            <consortium name="The Broad Institute Genomics Platform"/>
            <consortium name="The Broad Institute Genome Sequencing Center for Infectious Disease"/>
            <person name="Wu L."/>
            <person name="Ma J."/>
        </authorList>
    </citation>
    <scope>NUCLEOTIDE SEQUENCE [LARGE SCALE GENOMIC DNA]</scope>
    <source>
        <strain evidence="1 2">CGMCC 1.10390</strain>
    </source>
</reference>
<comment type="caution">
    <text evidence="1">The sequence shown here is derived from an EMBL/GenBank/DDBJ whole genome shotgun (WGS) entry which is preliminary data.</text>
</comment>
<gene>
    <name evidence="1" type="ORF">ACFSBL_12680</name>
</gene>
<evidence type="ECO:0000313" key="2">
    <source>
        <dbReference type="Proteomes" id="UP001597034"/>
    </source>
</evidence>
<protein>
    <recommendedName>
        <fullName evidence="3">Restriction endonuclease</fullName>
    </recommendedName>
</protein>
<name>A0ABD6DJU7_9EURY</name>
<dbReference type="AlphaFoldDB" id="A0ABD6DJU7"/>
<dbReference type="RefSeq" id="WP_256401377.1">
    <property type="nucleotide sequence ID" value="NZ_JANHJR010000003.1"/>
</dbReference>
<sequence length="156" mass="16868">MGEFAREGQERLAADLEAARPDLTWAVEHQIGSTPVDVAGVGEDVLVLVELEMRRADPANNTVTLLRSLEAGTLDEYETVVVCQAFSAYYDLASGGVSTKRENAAFVGRLAEDAFDRVTFHAAEFPVEPPKRGADWPDDWTDALATTVDAVVDATP</sequence>
<proteinExistence type="predicted"/>
<organism evidence="1 2">
    <name type="scientific">Haloarchaeobius litoreus</name>
    <dbReference type="NCBI Taxonomy" id="755306"/>
    <lineage>
        <taxon>Archaea</taxon>
        <taxon>Methanobacteriati</taxon>
        <taxon>Methanobacteriota</taxon>
        <taxon>Stenosarchaea group</taxon>
        <taxon>Halobacteria</taxon>
        <taxon>Halobacteriales</taxon>
        <taxon>Halorubellaceae</taxon>
        <taxon>Haloarchaeobius</taxon>
    </lineage>
</organism>
<accession>A0ABD6DJU7</accession>
<dbReference type="EMBL" id="JBHUDO010000003">
    <property type="protein sequence ID" value="MFD1646537.1"/>
    <property type="molecule type" value="Genomic_DNA"/>
</dbReference>
<dbReference type="Proteomes" id="UP001597034">
    <property type="component" value="Unassembled WGS sequence"/>
</dbReference>
<evidence type="ECO:0000313" key="1">
    <source>
        <dbReference type="EMBL" id="MFD1646537.1"/>
    </source>
</evidence>
<evidence type="ECO:0008006" key="3">
    <source>
        <dbReference type="Google" id="ProtNLM"/>
    </source>
</evidence>
<keyword evidence="2" id="KW-1185">Reference proteome</keyword>